<evidence type="ECO:0000256" key="3">
    <source>
        <dbReference type="ARBA" id="ARBA00022827"/>
    </source>
</evidence>
<accession>A0ABD3MFM7</accession>
<dbReference type="PANTHER" id="PTHR42913">
    <property type="entry name" value="APOPTOSIS-INDUCING FACTOR 1"/>
    <property type="match status" value="1"/>
</dbReference>
<dbReference type="SUPFAM" id="SSF51905">
    <property type="entry name" value="FAD/NAD(P)-binding domain"/>
    <property type="match status" value="1"/>
</dbReference>
<evidence type="ECO:0000313" key="7">
    <source>
        <dbReference type="Proteomes" id="UP001530293"/>
    </source>
</evidence>
<dbReference type="Proteomes" id="UP001530293">
    <property type="component" value="Unassembled WGS sequence"/>
</dbReference>
<keyword evidence="2" id="KW-0285">Flavoprotein</keyword>
<reference evidence="6 7" key="1">
    <citation type="submission" date="2024-10" db="EMBL/GenBank/DDBJ databases">
        <title>Updated reference genomes for cyclostephanoid diatoms.</title>
        <authorList>
            <person name="Roberts W.R."/>
            <person name="Alverson A.J."/>
        </authorList>
    </citation>
    <scope>NUCLEOTIDE SEQUENCE [LARGE SCALE GENOMIC DNA]</scope>
    <source>
        <strain evidence="6 7">AJA232-27</strain>
    </source>
</reference>
<keyword evidence="7" id="KW-1185">Reference proteome</keyword>
<keyword evidence="3" id="KW-0274">FAD</keyword>
<dbReference type="InterPro" id="IPR036188">
    <property type="entry name" value="FAD/NAD-bd_sf"/>
</dbReference>
<organism evidence="6 7">
    <name type="scientific">Discostella pseudostelligera</name>
    <dbReference type="NCBI Taxonomy" id="259834"/>
    <lineage>
        <taxon>Eukaryota</taxon>
        <taxon>Sar</taxon>
        <taxon>Stramenopiles</taxon>
        <taxon>Ochrophyta</taxon>
        <taxon>Bacillariophyta</taxon>
        <taxon>Coscinodiscophyceae</taxon>
        <taxon>Thalassiosirophycidae</taxon>
        <taxon>Stephanodiscales</taxon>
        <taxon>Stephanodiscaceae</taxon>
        <taxon>Discostella</taxon>
    </lineage>
</organism>
<keyword evidence="4" id="KW-0560">Oxidoreductase</keyword>
<comment type="caution">
    <text evidence="6">The sequence shown here is derived from an EMBL/GenBank/DDBJ whole genome shotgun (WGS) entry which is preliminary data.</text>
</comment>
<dbReference type="Gene3D" id="3.50.50.100">
    <property type="match status" value="1"/>
</dbReference>
<protein>
    <recommendedName>
        <fullName evidence="5">FAD/NAD(P)-binding domain-containing protein</fullName>
    </recommendedName>
</protein>
<dbReference type="GO" id="GO:0016491">
    <property type="term" value="F:oxidoreductase activity"/>
    <property type="evidence" value="ECO:0007669"/>
    <property type="project" value="UniProtKB-KW"/>
</dbReference>
<comment type="cofactor">
    <cofactor evidence="1">
        <name>FAD</name>
        <dbReference type="ChEBI" id="CHEBI:57692"/>
    </cofactor>
</comment>
<proteinExistence type="predicted"/>
<gene>
    <name evidence="6" type="ORF">ACHAWU_000976</name>
</gene>
<evidence type="ECO:0000313" key="6">
    <source>
        <dbReference type="EMBL" id="KAL3762829.1"/>
    </source>
</evidence>
<feature type="domain" description="FAD/NAD(P)-binding" evidence="5">
    <location>
        <begin position="20"/>
        <end position="177"/>
    </location>
</feature>
<dbReference type="AlphaFoldDB" id="A0ABD3MFM7"/>
<dbReference type="Pfam" id="PF07992">
    <property type="entry name" value="Pyr_redox_2"/>
    <property type="match status" value="1"/>
</dbReference>
<evidence type="ECO:0000259" key="5">
    <source>
        <dbReference type="Pfam" id="PF07992"/>
    </source>
</evidence>
<dbReference type="PANTHER" id="PTHR42913:SF9">
    <property type="entry name" value="SLR1591 PROTEIN"/>
    <property type="match status" value="1"/>
</dbReference>
<dbReference type="InterPro" id="IPR023753">
    <property type="entry name" value="FAD/NAD-binding_dom"/>
</dbReference>
<sequence length="358" mass="40044">MVFLINSICKRSTGAIPDGVKVVVVGGGAAGVELCFAIRARWNALLDSKLSITLIDSNSMLLPSETSACRLALKYVMKKYGIEVLRNLVVDEVTRSHICVRSNSNNSRGQTENIPYTHCIWATGAEAHQLSWDLHKQCGLDVSDRGWIRVNQKLQSTSHPSVFAAGDCCEMVTEIGRSPPKAGVYAVRSGPILIENLTRYLNMMFHSDTKEGGIPEDLVTYHPQDDFLKLLTCGDGTALGFRFGIPFYGKWVWKLKEHIDTMFMDLFDVNTLSKSATSAKEDNNQDIVGKSSLDTSQYDAHEASVERMNEDSAGKYLLRRDEGVDYQSAWAVLREMMADEEYREEVLSAIHRSSDVWW</sequence>
<dbReference type="PRINTS" id="PR00368">
    <property type="entry name" value="FADPNR"/>
</dbReference>
<evidence type="ECO:0000256" key="2">
    <source>
        <dbReference type="ARBA" id="ARBA00022630"/>
    </source>
</evidence>
<evidence type="ECO:0000256" key="4">
    <source>
        <dbReference type="ARBA" id="ARBA00023002"/>
    </source>
</evidence>
<dbReference type="InterPro" id="IPR051169">
    <property type="entry name" value="NADH-Q_oxidoreductase"/>
</dbReference>
<evidence type="ECO:0000256" key="1">
    <source>
        <dbReference type="ARBA" id="ARBA00001974"/>
    </source>
</evidence>
<dbReference type="EMBL" id="JALLBG020000130">
    <property type="protein sequence ID" value="KAL3762829.1"/>
    <property type="molecule type" value="Genomic_DNA"/>
</dbReference>
<name>A0ABD3MFM7_9STRA</name>